<dbReference type="InterPro" id="IPR004843">
    <property type="entry name" value="Calcineurin-like_PHP"/>
</dbReference>
<dbReference type="Pfam" id="PF00149">
    <property type="entry name" value="Metallophos"/>
    <property type="match status" value="1"/>
</dbReference>
<dbReference type="EMBL" id="AUZY01003977">
    <property type="protein sequence ID" value="EQD66137.1"/>
    <property type="molecule type" value="Genomic_DNA"/>
</dbReference>
<keyword evidence="2" id="KW-0378">Hydrolase</keyword>
<sequence length="206" mass="23729">MHFSDTHLGNREYMMDAREDDFYESFNEAIDIAIEERVDFIVHSGDLFDTWGPSNRALSELKDSMVRLREKNIRTYMVMGDHDRPRRIDYPAASIFDFLGLILLGAEDVEYKLMEDDTLIAGISNMKGSRREKLPGLYAKADQLAKEHRNSILISHQGVSGYTHPEDVQIQEIDLPGSFAYLAFGHVHVSAYRERPRPLPMPDPRR</sequence>
<gene>
    <name evidence="5" type="ORF">B1B_06243</name>
</gene>
<dbReference type="InterPro" id="IPR029052">
    <property type="entry name" value="Metallo-depent_PP-like"/>
</dbReference>
<dbReference type="InterPro" id="IPR050535">
    <property type="entry name" value="DNA_Repair-Maintenance_Comp"/>
</dbReference>
<dbReference type="InterPro" id="IPR041796">
    <property type="entry name" value="Mre11_N"/>
</dbReference>
<evidence type="ECO:0000256" key="1">
    <source>
        <dbReference type="ARBA" id="ARBA00022722"/>
    </source>
</evidence>
<dbReference type="CDD" id="cd00840">
    <property type="entry name" value="MPP_Mre11_N"/>
    <property type="match status" value="1"/>
</dbReference>
<evidence type="ECO:0000256" key="2">
    <source>
        <dbReference type="ARBA" id="ARBA00022801"/>
    </source>
</evidence>
<evidence type="ECO:0000256" key="3">
    <source>
        <dbReference type="ARBA" id="ARBA00022839"/>
    </source>
</evidence>
<dbReference type="GO" id="GO:0004527">
    <property type="term" value="F:exonuclease activity"/>
    <property type="evidence" value="ECO:0007669"/>
    <property type="project" value="UniProtKB-KW"/>
</dbReference>
<proteinExistence type="predicted"/>
<dbReference type="PANTHER" id="PTHR30337">
    <property type="entry name" value="COMPONENT OF ATP-DEPENDENT DSDNA EXONUCLEASE"/>
    <property type="match status" value="1"/>
</dbReference>
<keyword evidence="3" id="KW-0269">Exonuclease</keyword>
<name>T1B8E6_9ZZZZ</name>
<reference evidence="5" key="1">
    <citation type="submission" date="2013-08" db="EMBL/GenBank/DDBJ databases">
        <authorList>
            <person name="Mendez C."/>
            <person name="Richter M."/>
            <person name="Ferrer M."/>
            <person name="Sanchez J."/>
        </authorList>
    </citation>
    <scope>NUCLEOTIDE SEQUENCE</scope>
</reference>
<comment type="caution">
    <text evidence="5">The sequence shown here is derived from an EMBL/GenBank/DDBJ whole genome shotgun (WGS) entry which is preliminary data.</text>
</comment>
<dbReference type="Gene3D" id="3.60.21.10">
    <property type="match status" value="1"/>
</dbReference>
<evidence type="ECO:0000313" key="5">
    <source>
        <dbReference type="EMBL" id="EQD66137.1"/>
    </source>
</evidence>
<organism evidence="5">
    <name type="scientific">mine drainage metagenome</name>
    <dbReference type="NCBI Taxonomy" id="410659"/>
    <lineage>
        <taxon>unclassified sequences</taxon>
        <taxon>metagenomes</taxon>
        <taxon>ecological metagenomes</taxon>
    </lineage>
</organism>
<protein>
    <submittedName>
        <fullName evidence="5">DNA repair protein</fullName>
    </submittedName>
</protein>
<evidence type="ECO:0000259" key="4">
    <source>
        <dbReference type="Pfam" id="PF00149"/>
    </source>
</evidence>
<keyword evidence="1" id="KW-0540">Nuclease</keyword>
<feature type="domain" description="Calcineurin-like phosphoesterase" evidence="4">
    <location>
        <begin position="1"/>
        <end position="189"/>
    </location>
</feature>
<reference evidence="5" key="2">
    <citation type="journal article" date="2014" name="ISME J.">
        <title>Microbial stratification in low pH oxic and suboxic macroscopic growths along an acid mine drainage.</title>
        <authorList>
            <person name="Mendez-Garcia C."/>
            <person name="Mesa V."/>
            <person name="Sprenger R.R."/>
            <person name="Richter M."/>
            <person name="Diez M.S."/>
            <person name="Solano J."/>
            <person name="Bargiela R."/>
            <person name="Golyshina O.V."/>
            <person name="Manteca A."/>
            <person name="Ramos J.L."/>
            <person name="Gallego J.R."/>
            <person name="Llorente I."/>
            <person name="Martins Dos Santos V.A."/>
            <person name="Jensen O.N."/>
            <person name="Pelaez A.I."/>
            <person name="Sanchez J."/>
            <person name="Ferrer M."/>
        </authorList>
    </citation>
    <scope>NUCLEOTIDE SEQUENCE</scope>
</reference>
<accession>T1B8E6</accession>
<dbReference type="AlphaFoldDB" id="T1B8E6"/>
<dbReference type="PANTHER" id="PTHR30337:SF0">
    <property type="entry name" value="NUCLEASE SBCCD SUBUNIT D"/>
    <property type="match status" value="1"/>
</dbReference>
<dbReference type="SUPFAM" id="SSF56300">
    <property type="entry name" value="Metallo-dependent phosphatases"/>
    <property type="match status" value="1"/>
</dbReference>